<dbReference type="GO" id="GO:0043043">
    <property type="term" value="P:peptide biosynthetic process"/>
    <property type="evidence" value="ECO:0007669"/>
    <property type="project" value="InterPro"/>
</dbReference>
<evidence type="ECO:0000256" key="4">
    <source>
        <dbReference type="ARBA" id="ARBA00022490"/>
    </source>
</evidence>
<dbReference type="InterPro" id="IPR013185">
    <property type="entry name" value="Transl_elong_KOW-like"/>
</dbReference>
<dbReference type="InterPro" id="IPR014722">
    <property type="entry name" value="Rib_uL2_dom2"/>
</dbReference>
<dbReference type="InterPro" id="IPR015365">
    <property type="entry name" value="Elong-fact-P_C"/>
</dbReference>
<gene>
    <name evidence="8" type="ORF">A3F15_02685</name>
</gene>
<accession>A0A1G2RBU0</accession>
<name>A0A1G2RBU0_9BACT</name>
<dbReference type="AlphaFoldDB" id="A0A1G2RBU0"/>
<evidence type="ECO:0000256" key="5">
    <source>
        <dbReference type="ARBA" id="ARBA00022768"/>
    </source>
</evidence>
<evidence type="ECO:0000256" key="6">
    <source>
        <dbReference type="ARBA" id="ARBA00022917"/>
    </source>
</evidence>
<reference evidence="8 9" key="1">
    <citation type="journal article" date="2016" name="Nat. Commun.">
        <title>Thousands of microbial genomes shed light on interconnected biogeochemical processes in an aquifer system.</title>
        <authorList>
            <person name="Anantharaman K."/>
            <person name="Brown C.T."/>
            <person name="Hug L.A."/>
            <person name="Sharon I."/>
            <person name="Castelle C.J."/>
            <person name="Probst A.J."/>
            <person name="Thomas B.C."/>
            <person name="Singh A."/>
            <person name="Wilkins M.J."/>
            <person name="Karaoz U."/>
            <person name="Brodie E.L."/>
            <person name="Williams K.H."/>
            <person name="Hubbard S.S."/>
            <person name="Banfield J.F."/>
        </authorList>
    </citation>
    <scope>NUCLEOTIDE SEQUENCE [LARGE SCALE GENOMIC DNA]</scope>
</reference>
<dbReference type="CDD" id="cd05794">
    <property type="entry name" value="S1_EF-P_repeat_2"/>
    <property type="match status" value="1"/>
</dbReference>
<comment type="caution">
    <text evidence="8">The sequence shown here is derived from an EMBL/GenBank/DDBJ whole genome shotgun (WGS) entry which is preliminary data.</text>
</comment>
<proteinExistence type="inferred from homology"/>
<dbReference type="PANTHER" id="PTHR30053">
    <property type="entry name" value="ELONGATION FACTOR P"/>
    <property type="match status" value="1"/>
</dbReference>
<dbReference type="Proteomes" id="UP000177078">
    <property type="component" value="Unassembled WGS sequence"/>
</dbReference>
<dbReference type="InterPro" id="IPR020599">
    <property type="entry name" value="Transl_elong_fac_P/YeiP"/>
</dbReference>
<evidence type="ECO:0000259" key="7">
    <source>
        <dbReference type="SMART" id="SM00841"/>
    </source>
</evidence>
<dbReference type="PANTHER" id="PTHR30053:SF12">
    <property type="entry name" value="ELONGATION FACTOR P (EF-P) FAMILY PROTEIN"/>
    <property type="match status" value="1"/>
</dbReference>
<dbReference type="Pfam" id="PF09285">
    <property type="entry name" value="Elong-fact-P_C"/>
    <property type="match status" value="1"/>
</dbReference>
<dbReference type="SUPFAM" id="SSF50249">
    <property type="entry name" value="Nucleic acid-binding proteins"/>
    <property type="match status" value="1"/>
</dbReference>
<dbReference type="InterPro" id="IPR012340">
    <property type="entry name" value="NA-bd_OB-fold"/>
</dbReference>
<dbReference type="GO" id="GO:0003746">
    <property type="term" value="F:translation elongation factor activity"/>
    <property type="evidence" value="ECO:0007669"/>
    <property type="project" value="UniProtKB-KW"/>
</dbReference>
<comment type="subcellular location">
    <subcellularLocation>
        <location evidence="1">Cytoplasm</location>
    </subcellularLocation>
</comment>
<dbReference type="FunFam" id="2.40.50.140:FF:000004">
    <property type="entry name" value="Elongation factor P"/>
    <property type="match status" value="1"/>
</dbReference>
<dbReference type="SUPFAM" id="SSF50104">
    <property type="entry name" value="Translation proteins SH3-like domain"/>
    <property type="match status" value="1"/>
</dbReference>
<dbReference type="PIRSF" id="PIRSF005901">
    <property type="entry name" value="EF-P"/>
    <property type="match status" value="1"/>
</dbReference>
<dbReference type="SMART" id="SM00841">
    <property type="entry name" value="Elong-fact-P_C"/>
    <property type="match status" value="1"/>
</dbReference>
<feature type="domain" description="Elongation factor P C-terminal" evidence="7">
    <location>
        <begin position="131"/>
        <end position="186"/>
    </location>
</feature>
<dbReference type="STRING" id="1802457.A3F15_02685"/>
<comment type="similarity">
    <text evidence="3">Belongs to the elongation factor P family.</text>
</comment>
<evidence type="ECO:0000313" key="8">
    <source>
        <dbReference type="EMBL" id="OHA70320.1"/>
    </source>
</evidence>
<dbReference type="InterPro" id="IPR008991">
    <property type="entry name" value="Translation_prot_SH3-like_sf"/>
</dbReference>
<dbReference type="NCBIfam" id="NF001810">
    <property type="entry name" value="PRK00529.1"/>
    <property type="match status" value="1"/>
</dbReference>
<evidence type="ECO:0000256" key="1">
    <source>
        <dbReference type="ARBA" id="ARBA00004496"/>
    </source>
</evidence>
<dbReference type="FunFam" id="2.30.30.30:FF:000003">
    <property type="entry name" value="Elongation factor P"/>
    <property type="match status" value="1"/>
</dbReference>
<dbReference type="GO" id="GO:0005829">
    <property type="term" value="C:cytosol"/>
    <property type="evidence" value="ECO:0007669"/>
    <property type="project" value="UniProtKB-ARBA"/>
</dbReference>
<evidence type="ECO:0000256" key="2">
    <source>
        <dbReference type="ARBA" id="ARBA00004815"/>
    </source>
</evidence>
<evidence type="ECO:0000313" key="9">
    <source>
        <dbReference type="Proteomes" id="UP000177078"/>
    </source>
</evidence>
<evidence type="ECO:0000256" key="3">
    <source>
        <dbReference type="ARBA" id="ARBA00009479"/>
    </source>
</evidence>
<organism evidence="8 9">
    <name type="scientific">Candidatus Wildermuthbacteria bacterium RIFCSPHIGHO2_12_FULL_40_12</name>
    <dbReference type="NCBI Taxonomy" id="1802457"/>
    <lineage>
        <taxon>Bacteria</taxon>
        <taxon>Candidatus Wildermuthiibacteriota</taxon>
    </lineage>
</organism>
<comment type="pathway">
    <text evidence="2">Protein biosynthesis; polypeptide chain elongation.</text>
</comment>
<keyword evidence="5" id="KW-0251">Elongation factor</keyword>
<dbReference type="EMBL" id="MHUC01000032">
    <property type="protein sequence ID" value="OHA70320.1"/>
    <property type="molecule type" value="Genomic_DNA"/>
</dbReference>
<dbReference type="Gene3D" id="2.40.50.140">
    <property type="entry name" value="Nucleic acid-binding proteins"/>
    <property type="match status" value="2"/>
</dbReference>
<protein>
    <recommendedName>
        <fullName evidence="7">Elongation factor P C-terminal domain-containing protein</fullName>
    </recommendedName>
</protein>
<dbReference type="Gene3D" id="2.30.30.30">
    <property type="match status" value="1"/>
</dbReference>
<sequence>MMISYSGLRRGIKIIMDGQPYEILEASPMFKGRGSSVLQAKIKNLINGNVLSRNFRPGEEFEEAEIIKTKIKFLYSHRDKFVFCDEQKPSLRFEFSKEIIGENNRFLKTNGTVDSIELDGKIINISLPVKVNLKVTESPPGTKGDRSQAGNKQVILETGAKINAPLFIKEGDIVEVNTETGEYVRRIE</sequence>
<keyword evidence="6" id="KW-0648">Protein biosynthesis</keyword>
<dbReference type="Pfam" id="PF08207">
    <property type="entry name" value="EFP_N"/>
    <property type="match status" value="1"/>
</dbReference>
<keyword evidence="4" id="KW-0963">Cytoplasm</keyword>